<name>Q07SP6_RHOP5</name>
<dbReference type="PROSITE" id="PS50893">
    <property type="entry name" value="ABC_TRANSPORTER_2"/>
    <property type="match status" value="1"/>
</dbReference>
<feature type="transmembrane region" description="Helical" evidence="12">
    <location>
        <begin position="288"/>
        <end position="310"/>
    </location>
</feature>
<protein>
    <submittedName>
        <fullName evidence="16">Type I secretion system ATPase</fullName>
    </submittedName>
</protein>
<evidence type="ECO:0000256" key="11">
    <source>
        <dbReference type="ARBA" id="ARBA00024722"/>
    </source>
</evidence>
<dbReference type="SMART" id="SM00382">
    <property type="entry name" value="AAA"/>
    <property type="match status" value="1"/>
</dbReference>
<dbReference type="GO" id="GO:0005886">
    <property type="term" value="C:plasma membrane"/>
    <property type="evidence" value="ECO:0007669"/>
    <property type="project" value="UniProtKB-SubCell"/>
</dbReference>
<comment type="subcellular location">
    <subcellularLocation>
        <location evidence="1">Cell membrane</location>
        <topology evidence="1">Multi-pass membrane protein</topology>
    </subcellularLocation>
</comment>
<feature type="transmembrane region" description="Helical" evidence="12">
    <location>
        <begin position="148"/>
        <end position="170"/>
    </location>
</feature>
<dbReference type="GO" id="GO:0016887">
    <property type="term" value="F:ATP hydrolysis activity"/>
    <property type="evidence" value="ECO:0007669"/>
    <property type="project" value="InterPro"/>
</dbReference>
<dbReference type="GO" id="GO:0140359">
    <property type="term" value="F:ABC-type transporter activity"/>
    <property type="evidence" value="ECO:0007669"/>
    <property type="project" value="InterPro"/>
</dbReference>
<dbReference type="SUPFAM" id="SSF90123">
    <property type="entry name" value="ABC transporter transmembrane region"/>
    <property type="match status" value="1"/>
</dbReference>
<evidence type="ECO:0000259" key="13">
    <source>
        <dbReference type="PROSITE" id="PS50893"/>
    </source>
</evidence>
<evidence type="ECO:0000256" key="9">
    <source>
        <dbReference type="ARBA" id="ARBA00022989"/>
    </source>
</evidence>
<dbReference type="SUPFAM" id="SSF52540">
    <property type="entry name" value="P-loop containing nucleoside triphosphate hydrolases"/>
    <property type="match status" value="1"/>
</dbReference>
<dbReference type="AlphaFoldDB" id="Q07SP6"/>
<dbReference type="FunFam" id="3.40.50.300:FF:000221">
    <property type="entry name" value="Multidrug ABC transporter ATP-binding protein"/>
    <property type="match status" value="1"/>
</dbReference>
<dbReference type="PROSITE" id="PS50929">
    <property type="entry name" value="ABC_TM1F"/>
    <property type="match status" value="1"/>
</dbReference>
<dbReference type="InterPro" id="IPR017871">
    <property type="entry name" value="ABC_transporter-like_CS"/>
</dbReference>
<evidence type="ECO:0000259" key="14">
    <source>
        <dbReference type="PROSITE" id="PS50929"/>
    </source>
</evidence>
<dbReference type="InterPro" id="IPR005074">
    <property type="entry name" value="Peptidase_C39"/>
</dbReference>
<dbReference type="Pfam" id="PF00664">
    <property type="entry name" value="ABC_membrane"/>
    <property type="match status" value="1"/>
</dbReference>
<dbReference type="InterPro" id="IPR003593">
    <property type="entry name" value="AAA+_ATPase"/>
</dbReference>
<feature type="transmembrane region" description="Helical" evidence="12">
    <location>
        <begin position="259"/>
        <end position="282"/>
    </location>
</feature>
<keyword evidence="3" id="KW-0813">Transport</keyword>
<dbReference type="KEGG" id="rpe:RPE_1085"/>
<keyword evidence="7" id="KW-0547">Nucleotide-binding</keyword>
<dbReference type="Gene3D" id="3.90.70.10">
    <property type="entry name" value="Cysteine proteinases"/>
    <property type="match status" value="1"/>
</dbReference>
<evidence type="ECO:0000256" key="2">
    <source>
        <dbReference type="ARBA" id="ARBA00005417"/>
    </source>
</evidence>
<proteinExistence type="inferred from homology"/>
<dbReference type="InterPro" id="IPR011527">
    <property type="entry name" value="ABC1_TM_dom"/>
</dbReference>
<dbReference type="GO" id="GO:0005524">
    <property type="term" value="F:ATP binding"/>
    <property type="evidence" value="ECO:0007669"/>
    <property type="project" value="UniProtKB-KW"/>
</dbReference>
<keyword evidence="5" id="KW-0762">Sugar transport</keyword>
<evidence type="ECO:0000256" key="8">
    <source>
        <dbReference type="ARBA" id="ARBA00022840"/>
    </source>
</evidence>
<dbReference type="GO" id="GO:0030256">
    <property type="term" value="C:type I protein secretion system complex"/>
    <property type="evidence" value="ECO:0007669"/>
    <property type="project" value="InterPro"/>
</dbReference>
<dbReference type="HOGENOM" id="CLU_000604_95_4_5"/>
<keyword evidence="8" id="KW-0067">ATP-binding</keyword>
<dbReference type="PROSITE" id="PS50990">
    <property type="entry name" value="PEPTIDASE_C39"/>
    <property type="match status" value="1"/>
</dbReference>
<dbReference type="InterPro" id="IPR039421">
    <property type="entry name" value="Type_1_exporter"/>
</dbReference>
<reference evidence="16" key="1">
    <citation type="submission" date="2006-09" db="EMBL/GenBank/DDBJ databases">
        <title>Complete sequence of Rhodopseudomonas palustris BisA53.</title>
        <authorList>
            <consortium name="US DOE Joint Genome Institute"/>
            <person name="Copeland A."/>
            <person name="Lucas S."/>
            <person name="Lapidus A."/>
            <person name="Barry K."/>
            <person name="Detter J.C."/>
            <person name="Glavina del Rio T."/>
            <person name="Hammon N."/>
            <person name="Israni S."/>
            <person name="Dalin E."/>
            <person name="Tice H."/>
            <person name="Pitluck S."/>
            <person name="Chain P."/>
            <person name="Malfatti S."/>
            <person name="Shin M."/>
            <person name="Vergez L."/>
            <person name="Schmutz J."/>
            <person name="Larimer F."/>
            <person name="Land M."/>
            <person name="Hauser L."/>
            <person name="Pelletier D.A."/>
            <person name="Kyrpides N."/>
            <person name="Kim E."/>
            <person name="Harwood C.S."/>
            <person name="Oda Y."/>
            <person name="Richardson P."/>
        </authorList>
    </citation>
    <scope>NUCLEOTIDE SEQUENCE [LARGE SCALE GENOMIC DNA]</scope>
    <source>
        <strain evidence="16">BisA53</strain>
    </source>
</reference>
<dbReference type="InterPro" id="IPR036640">
    <property type="entry name" value="ABC1_TM_sf"/>
</dbReference>
<dbReference type="FunFam" id="1.20.1560.10:FF:000056">
    <property type="entry name" value="Alpha-hemolysin translocation ATP-binding protein HlyB"/>
    <property type="match status" value="1"/>
</dbReference>
<evidence type="ECO:0000256" key="7">
    <source>
        <dbReference type="ARBA" id="ARBA00022741"/>
    </source>
</evidence>
<dbReference type="Gene3D" id="3.40.50.300">
    <property type="entry name" value="P-loop containing nucleotide triphosphate hydrolases"/>
    <property type="match status" value="1"/>
</dbReference>
<keyword evidence="9 12" id="KW-1133">Transmembrane helix</keyword>
<dbReference type="GO" id="GO:0006508">
    <property type="term" value="P:proteolysis"/>
    <property type="evidence" value="ECO:0007669"/>
    <property type="project" value="InterPro"/>
</dbReference>
<keyword evidence="4" id="KW-1003">Cell membrane</keyword>
<organism evidence="16">
    <name type="scientific">Rhodopseudomonas palustris (strain BisA53)</name>
    <dbReference type="NCBI Taxonomy" id="316055"/>
    <lineage>
        <taxon>Bacteria</taxon>
        <taxon>Pseudomonadati</taxon>
        <taxon>Pseudomonadota</taxon>
        <taxon>Alphaproteobacteria</taxon>
        <taxon>Hyphomicrobiales</taxon>
        <taxon>Nitrobacteraceae</taxon>
        <taxon>Rhodopseudomonas</taxon>
    </lineage>
</organism>
<keyword evidence="6 12" id="KW-0812">Transmembrane</keyword>
<dbReference type="GO" id="GO:0034040">
    <property type="term" value="F:ATPase-coupled lipid transmembrane transporter activity"/>
    <property type="evidence" value="ECO:0007669"/>
    <property type="project" value="TreeGrafter"/>
</dbReference>
<dbReference type="eggNOG" id="COG2274">
    <property type="taxonomic scope" value="Bacteria"/>
</dbReference>
<comment type="similarity">
    <text evidence="2">Belongs to the ABC transporter superfamily.</text>
</comment>
<dbReference type="GO" id="GO:0030253">
    <property type="term" value="P:protein secretion by the type I secretion system"/>
    <property type="evidence" value="ECO:0007669"/>
    <property type="project" value="InterPro"/>
</dbReference>
<dbReference type="NCBIfam" id="TIGR01846">
    <property type="entry name" value="type_I_sec_HlyB"/>
    <property type="match status" value="1"/>
</dbReference>
<feature type="transmembrane region" description="Helical" evidence="12">
    <location>
        <begin position="182"/>
        <end position="203"/>
    </location>
</feature>
<evidence type="ECO:0000313" key="16">
    <source>
        <dbReference type="EMBL" id="ABJ05038.1"/>
    </source>
</evidence>
<dbReference type="Gene3D" id="1.20.1560.10">
    <property type="entry name" value="ABC transporter type 1, transmembrane domain"/>
    <property type="match status" value="1"/>
</dbReference>
<evidence type="ECO:0000259" key="15">
    <source>
        <dbReference type="PROSITE" id="PS50990"/>
    </source>
</evidence>
<dbReference type="CDD" id="cd18588">
    <property type="entry name" value="ABC_6TM_CyaB_HlyB_like"/>
    <property type="match status" value="1"/>
</dbReference>
<comment type="function">
    <text evidence="11">Involved in beta-(1--&gt;2)glucan export. Transmembrane domains (TMD) form a pore in the inner membrane and the ATP-binding domain (NBD) is responsible for energy generation.</text>
</comment>
<dbReference type="PANTHER" id="PTHR24221">
    <property type="entry name" value="ATP-BINDING CASSETTE SUB-FAMILY B"/>
    <property type="match status" value="1"/>
</dbReference>
<gene>
    <name evidence="16" type="ordered locus">RPE_1085</name>
</gene>
<sequence length="705" mass="77184">MLACTDQGAWCLAFALRLLGIVVDADKLKHESGQSSALTADDILRAIKTFPIKAKLASVPVERLGKMPVPALAVMRDGGFCVLGKVTEDSVLIQGPADSGPRLLKFPDFDKEWSGKLILLAKRADLQDAARRFSLAWFWGALTKYRRILVEVLVASFVIQLFALATPMIFQTVIDKVLVHRGFSTLEVMVAGLMLIAVFEAVLSGLRTYLFSHTSNRVDVELGSRLFRHLMRLPLAYFESRRVGDSVARVRELETIRNFITSSSITLVLDLAFCVIFIAVMFVYSAPLAWIVTAALPLYALLSVVTTPAFRSRLNEKFRRGAENQAFLVESITGIETIKAMAVEPQMQRRWEEQLASYVGSSFSASQVGNWATQVANLLNKIISALTLFIGAGLVIDNKLTVGELVAFNMLASQVSSPVLRLVQVWQDFHQVRLSVERLGDILNTPVETSSASSQAKQQRVSGAVEFERVTFRYSVTGQPVLRDVSLKVPAGQVVGIVGPSGSGKSTLAKLAQRLYQPEAGRVLIDGVDVTVLDPSWLRRQIGVVLQENILFNRTVRENIALADPALPMEQVEAAAALAGAHDFICKMPQGYDTMIGERGVSLSGGQRQRIAIARALVGDPRILIFDEATSALDYESESIIQANMRNIVQGRTVLIIAHRLSTVRGADRILTIEDGVIIEDGTHDQLVGSGGRYATLHSIQSVGR</sequence>
<dbReference type="InterPro" id="IPR010132">
    <property type="entry name" value="ATPase_T1SS_HlyB"/>
</dbReference>
<dbReference type="PROSITE" id="PS00211">
    <property type="entry name" value="ABC_TRANSPORTER_1"/>
    <property type="match status" value="1"/>
</dbReference>
<evidence type="ECO:0000256" key="6">
    <source>
        <dbReference type="ARBA" id="ARBA00022692"/>
    </source>
</evidence>
<dbReference type="InterPro" id="IPR003439">
    <property type="entry name" value="ABC_transporter-like_ATP-bd"/>
</dbReference>
<evidence type="ECO:0000256" key="12">
    <source>
        <dbReference type="SAM" id="Phobius"/>
    </source>
</evidence>
<feature type="domain" description="ABC transmembrane type-1" evidence="14">
    <location>
        <begin position="152"/>
        <end position="431"/>
    </location>
</feature>
<evidence type="ECO:0000256" key="1">
    <source>
        <dbReference type="ARBA" id="ARBA00004651"/>
    </source>
</evidence>
<accession>Q07SP6</accession>
<keyword evidence="10 12" id="KW-0472">Membrane</keyword>
<feature type="domain" description="Peptidase C39" evidence="15">
    <location>
        <begin position="1"/>
        <end position="120"/>
    </location>
</feature>
<dbReference type="STRING" id="316055.RPE_1085"/>
<dbReference type="OrthoDB" id="9787557at2"/>
<evidence type="ECO:0000256" key="3">
    <source>
        <dbReference type="ARBA" id="ARBA00022448"/>
    </source>
</evidence>
<dbReference type="Pfam" id="PF03412">
    <property type="entry name" value="Peptidase_C39"/>
    <property type="match status" value="1"/>
</dbReference>
<dbReference type="GO" id="GO:0008233">
    <property type="term" value="F:peptidase activity"/>
    <property type="evidence" value="ECO:0007669"/>
    <property type="project" value="InterPro"/>
</dbReference>
<dbReference type="Pfam" id="PF00005">
    <property type="entry name" value="ABC_tran"/>
    <property type="match status" value="1"/>
</dbReference>
<evidence type="ECO:0000256" key="10">
    <source>
        <dbReference type="ARBA" id="ARBA00023136"/>
    </source>
</evidence>
<dbReference type="EMBL" id="CP000463">
    <property type="protein sequence ID" value="ABJ05038.1"/>
    <property type="molecule type" value="Genomic_DNA"/>
</dbReference>
<dbReference type="InterPro" id="IPR027417">
    <property type="entry name" value="P-loop_NTPase"/>
</dbReference>
<evidence type="ECO:0000256" key="4">
    <source>
        <dbReference type="ARBA" id="ARBA00022475"/>
    </source>
</evidence>
<dbReference type="PANTHER" id="PTHR24221:SF647">
    <property type="entry name" value="BLL6336 PROTEIN"/>
    <property type="match status" value="1"/>
</dbReference>
<evidence type="ECO:0000256" key="5">
    <source>
        <dbReference type="ARBA" id="ARBA00022597"/>
    </source>
</evidence>
<feature type="domain" description="ABC transporter" evidence="13">
    <location>
        <begin position="465"/>
        <end position="700"/>
    </location>
</feature>